<dbReference type="HOGENOM" id="CLU_472119_0_0_1"/>
<keyword evidence="2" id="KW-0472">Membrane</keyword>
<feature type="compositionally biased region" description="Basic residues" evidence="1">
    <location>
        <begin position="433"/>
        <end position="442"/>
    </location>
</feature>
<organism evidence="3">
    <name type="scientific">Guillardia theta (strain CCMP2712)</name>
    <name type="common">Cryptophyte</name>
    <dbReference type="NCBI Taxonomy" id="905079"/>
    <lineage>
        <taxon>Eukaryota</taxon>
        <taxon>Cryptophyceae</taxon>
        <taxon>Pyrenomonadales</taxon>
        <taxon>Geminigeraceae</taxon>
        <taxon>Guillardia</taxon>
    </lineage>
</organism>
<dbReference type="Proteomes" id="UP000011087">
    <property type="component" value="Unassembled WGS sequence"/>
</dbReference>
<feature type="region of interest" description="Disordered" evidence="1">
    <location>
        <begin position="417"/>
        <end position="443"/>
    </location>
</feature>
<keyword evidence="2" id="KW-0812">Transmembrane</keyword>
<dbReference type="RefSeq" id="XP_005829774.1">
    <property type="nucleotide sequence ID" value="XM_005829717.1"/>
</dbReference>
<evidence type="ECO:0000313" key="4">
    <source>
        <dbReference type="EnsemblProtists" id="EKX42794"/>
    </source>
</evidence>
<dbReference type="AlphaFoldDB" id="L1J3W0"/>
<evidence type="ECO:0000313" key="3">
    <source>
        <dbReference type="EMBL" id="EKX42794.1"/>
    </source>
</evidence>
<reference evidence="3 5" key="1">
    <citation type="journal article" date="2012" name="Nature">
        <title>Algal genomes reveal evolutionary mosaicism and the fate of nucleomorphs.</title>
        <authorList>
            <consortium name="DOE Joint Genome Institute"/>
            <person name="Curtis B.A."/>
            <person name="Tanifuji G."/>
            <person name="Burki F."/>
            <person name="Gruber A."/>
            <person name="Irimia M."/>
            <person name="Maruyama S."/>
            <person name="Arias M.C."/>
            <person name="Ball S.G."/>
            <person name="Gile G.H."/>
            <person name="Hirakawa Y."/>
            <person name="Hopkins J.F."/>
            <person name="Kuo A."/>
            <person name="Rensing S.A."/>
            <person name="Schmutz J."/>
            <person name="Symeonidi A."/>
            <person name="Elias M."/>
            <person name="Eveleigh R.J."/>
            <person name="Herman E.K."/>
            <person name="Klute M.J."/>
            <person name="Nakayama T."/>
            <person name="Obornik M."/>
            <person name="Reyes-Prieto A."/>
            <person name="Armbrust E.V."/>
            <person name="Aves S.J."/>
            <person name="Beiko R.G."/>
            <person name="Coutinho P."/>
            <person name="Dacks J.B."/>
            <person name="Durnford D.G."/>
            <person name="Fast N.M."/>
            <person name="Green B.R."/>
            <person name="Grisdale C.J."/>
            <person name="Hempel F."/>
            <person name="Henrissat B."/>
            <person name="Hoppner M.P."/>
            <person name="Ishida K."/>
            <person name="Kim E."/>
            <person name="Koreny L."/>
            <person name="Kroth P.G."/>
            <person name="Liu Y."/>
            <person name="Malik S.B."/>
            <person name="Maier U.G."/>
            <person name="McRose D."/>
            <person name="Mock T."/>
            <person name="Neilson J.A."/>
            <person name="Onodera N.T."/>
            <person name="Poole A.M."/>
            <person name="Pritham E.J."/>
            <person name="Richards T.A."/>
            <person name="Rocap G."/>
            <person name="Roy S.W."/>
            <person name="Sarai C."/>
            <person name="Schaack S."/>
            <person name="Shirato S."/>
            <person name="Slamovits C.H."/>
            <person name="Spencer D.F."/>
            <person name="Suzuki S."/>
            <person name="Worden A.Z."/>
            <person name="Zauner S."/>
            <person name="Barry K."/>
            <person name="Bell C."/>
            <person name="Bharti A.K."/>
            <person name="Crow J.A."/>
            <person name="Grimwood J."/>
            <person name="Kramer R."/>
            <person name="Lindquist E."/>
            <person name="Lucas S."/>
            <person name="Salamov A."/>
            <person name="McFadden G.I."/>
            <person name="Lane C.E."/>
            <person name="Keeling P.J."/>
            <person name="Gray M.W."/>
            <person name="Grigoriev I.V."/>
            <person name="Archibald J.M."/>
        </authorList>
    </citation>
    <scope>NUCLEOTIDE SEQUENCE</scope>
    <source>
        <strain evidence="3 5">CCMP2712</strain>
    </source>
</reference>
<name>L1J3W0_GUITC</name>
<proteinExistence type="predicted"/>
<dbReference type="EnsemblProtists" id="EKX42794">
    <property type="protein sequence ID" value="EKX42794"/>
    <property type="gene ID" value="GUITHDRAFT_111163"/>
</dbReference>
<dbReference type="EMBL" id="JH993014">
    <property type="protein sequence ID" value="EKX42794.1"/>
    <property type="molecule type" value="Genomic_DNA"/>
</dbReference>
<sequence length="578" mass="64700">MTLRLDSTSIRSKNHHLGSNILGRKSEMCKAGSCLECLKVSSHDLSVSKLNLFGEHFSRSFSCGDGNDEPEQARCMHLTRKRMSLSISNIDLKSCADSESISKDTVFSPVGRPNREEYKAYEELVKSSSCSDSPLCSPTHMRPRMDNVGGFLVGTPKQVDFSSRSFRTAPISVQGVRQVWIRLELNQRKQTLVDSCGNGNQNWFEHAVKFDLSAVLEVHPDRIQIDHVMEKGDKTLIEVRLIESGTNSDRLDVAHVAEQLLWQVSRNMFVKNTLGYKSIREMIMKVDVKDRAPRNWSKYLFVGCLLVLLSAMHLSMAFSSIPAVGMRSKASMPSQLRRSEFVHSPLAIRDESFTLQSRARRPVGALKMLEPFTITTLLLVGAEKVMTTKSAESKSENRMELKAEAKEGITRGQAKELRRQEGMTAMQATSGQRPKRSLKRSHTLASRTIRSLARYVMKDPVCATDTLFKSATRTLVQRRVMEEEYPAEVAVFDDITENLLNTLDQKSSLIMHGGKVYMKISHIVDHVVNHLTASEIHTLNSLAHVTHFPTGLGHFAVVSGFALAAFMAAFVVNENPLD</sequence>
<evidence type="ECO:0000256" key="2">
    <source>
        <dbReference type="SAM" id="Phobius"/>
    </source>
</evidence>
<accession>L1J3W0</accession>
<feature type="transmembrane region" description="Helical" evidence="2">
    <location>
        <begin position="552"/>
        <end position="572"/>
    </location>
</feature>
<reference evidence="4" key="3">
    <citation type="submission" date="2015-06" db="UniProtKB">
        <authorList>
            <consortium name="EnsemblProtists"/>
        </authorList>
    </citation>
    <scope>IDENTIFICATION</scope>
</reference>
<dbReference type="PaxDb" id="55529-EKX42794"/>
<reference evidence="5" key="2">
    <citation type="submission" date="2012-11" db="EMBL/GenBank/DDBJ databases">
        <authorList>
            <person name="Kuo A."/>
            <person name="Curtis B.A."/>
            <person name="Tanifuji G."/>
            <person name="Burki F."/>
            <person name="Gruber A."/>
            <person name="Irimia M."/>
            <person name="Maruyama S."/>
            <person name="Arias M.C."/>
            <person name="Ball S.G."/>
            <person name="Gile G.H."/>
            <person name="Hirakawa Y."/>
            <person name="Hopkins J.F."/>
            <person name="Rensing S.A."/>
            <person name="Schmutz J."/>
            <person name="Symeonidi A."/>
            <person name="Elias M."/>
            <person name="Eveleigh R.J."/>
            <person name="Herman E.K."/>
            <person name="Klute M.J."/>
            <person name="Nakayama T."/>
            <person name="Obornik M."/>
            <person name="Reyes-Prieto A."/>
            <person name="Armbrust E.V."/>
            <person name="Aves S.J."/>
            <person name="Beiko R.G."/>
            <person name="Coutinho P."/>
            <person name="Dacks J.B."/>
            <person name="Durnford D.G."/>
            <person name="Fast N.M."/>
            <person name="Green B.R."/>
            <person name="Grisdale C."/>
            <person name="Hempe F."/>
            <person name="Henrissat B."/>
            <person name="Hoppner M.P."/>
            <person name="Ishida K.-I."/>
            <person name="Kim E."/>
            <person name="Koreny L."/>
            <person name="Kroth P.G."/>
            <person name="Liu Y."/>
            <person name="Malik S.-B."/>
            <person name="Maier U.G."/>
            <person name="McRose D."/>
            <person name="Mock T."/>
            <person name="Neilson J.A."/>
            <person name="Onodera N.T."/>
            <person name="Poole A.M."/>
            <person name="Pritham E.J."/>
            <person name="Richards T.A."/>
            <person name="Rocap G."/>
            <person name="Roy S.W."/>
            <person name="Sarai C."/>
            <person name="Schaack S."/>
            <person name="Shirato S."/>
            <person name="Slamovits C.H."/>
            <person name="Spencer D.F."/>
            <person name="Suzuki S."/>
            <person name="Worden A.Z."/>
            <person name="Zauner S."/>
            <person name="Barry K."/>
            <person name="Bell C."/>
            <person name="Bharti A.K."/>
            <person name="Crow J.A."/>
            <person name="Grimwood J."/>
            <person name="Kramer R."/>
            <person name="Lindquist E."/>
            <person name="Lucas S."/>
            <person name="Salamov A."/>
            <person name="McFadden G.I."/>
            <person name="Lane C.E."/>
            <person name="Keeling P.J."/>
            <person name="Gray M.W."/>
            <person name="Grigoriev I.V."/>
            <person name="Archibald J.M."/>
        </authorList>
    </citation>
    <scope>NUCLEOTIDE SEQUENCE</scope>
    <source>
        <strain evidence="5">CCMP2712</strain>
    </source>
</reference>
<dbReference type="GeneID" id="17299498"/>
<evidence type="ECO:0000313" key="5">
    <source>
        <dbReference type="Proteomes" id="UP000011087"/>
    </source>
</evidence>
<gene>
    <name evidence="3" type="ORF">GUITHDRAFT_111163</name>
</gene>
<keyword evidence="2" id="KW-1133">Transmembrane helix</keyword>
<feature type="transmembrane region" description="Helical" evidence="2">
    <location>
        <begin position="299"/>
        <end position="324"/>
    </location>
</feature>
<dbReference type="KEGG" id="gtt:GUITHDRAFT_111163"/>
<evidence type="ECO:0000256" key="1">
    <source>
        <dbReference type="SAM" id="MobiDB-lite"/>
    </source>
</evidence>
<protein>
    <submittedName>
        <fullName evidence="3 4">Uncharacterized protein</fullName>
    </submittedName>
</protein>
<keyword evidence="5" id="KW-1185">Reference proteome</keyword>